<evidence type="ECO:0000313" key="2">
    <source>
        <dbReference type="EMBL" id="EYC41751.1"/>
    </source>
</evidence>
<keyword evidence="1" id="KW-1133">Transmembrane helix</keyword>
<accession>A0A016WQ77</accession>
<sequence>MVVLFYNCHRRDEITVDYLSLVSLLFCIVLSLFVHLVREEFIADVNFAKYIQAQRHGGKSKRRIFPLPREVQQTTRVSAPRSHPLSTGVWSSLYFFKGLKLSECYKFIVGILKLMCVREVLG</sequence>
<comment type="caution">
    <text evidence="2">The sequence shown here is derived from an EMBL/GenBank/DDBJ whole genome shotgun (WGS) entry which is preliminary data.</text>
</comment>
<feature type="transmembrane region" description="Helical" evidence="1">
    <location>
        <begin position="18"/>
        <end position="37"/>
    </location>
</feature>
<evidence type="ECO:0000256" key="1">
    <source>
        <dbReference type="SAM" id="Phobius"/>
    </source>
</evidence>
<reference evidence="3" key="1">
    <citation type="journal article" date="2015" name="Nat. Genet.">
        <title>The genome and transcriptome of the zoonotic hookworm Ancylostoma ceylanicum identify infection-specific gene families.</title>
        <authorList>
            <person name="Schwarz E.M."/>
            <person name="Hu Y."/>
            <person name="Antoshechkin I."/>
            <person name="Miller M.M."/>
            <person name="Sternberg P.W."/>
            <person name="Aroian R.V."/>
        </authorList>
    </citation>
    <scope>NUCLEOTIDE SEQUENCE</scope>
    <source>
        <strain evidence="3">HY135</strain>
    </source>
</reference>
<dbReference type="AlphaFoldDB" id="A0A016WQ77"/>
<evidence type="ECO:0000313" key="3">
    <source>
        <dbReference type="Proteomes" id="UP000024635"/>
    </source>
</evidence>
<keyword evidence="1" id="KW-0472">Membrane</keyword>
<keyword evidence="3" id="KW-1185">Reference proteome</keyword>
<protein>
    <submittedName>
        <fullName evidence="2">Uncharacterized protein</fullName>
    </submittedName>
</protein>
<dbReference type="Proteomes" id="UP000024635">
    <property type="component" value="Unassembled WGS sequence"/>
</dbReference>
<gene>
    <name evidence="2" type="primary">Acey_s0558.g3427</name>
    <name evidence="2" type="ORF">Y032_0558g3427</name>
</gene>
<dbReference type="EMBL" id="JARK01000158">
    <property type="protein sequence ID" value="EYC41751.1"/>
    <property type="molecule type" value="Genomic_DNA"/>
</dbReference>
<name>A0A016WQ77_9BILA</name>
<organism evidence="2 3">
    <name type="scientific">Ancylostoma ceylanicum</name>
    <dbReference type="NCBI Taxonomy" id="53326"/>
    <lineage>
        <taxon>Eukaryota</taxon>
        <taxon>Metazoa</taxon>
        <taxon>Ecdysozoa</taxon>
        <taxon>Nematoda</taxon>
        <taxon>Chromadorea</taxon>
        <taxon>Rhabditida</taxon>
        <taxon>Rhabditina</taxon>
        <taxon>Rhabditomorpha</taxon>
        <taxon>Strongyloidea</taxon>
        <taxon>Ancylostomatidae</taxon>
        <taxon>Ancylostomatinae</taxon>
        <taxon>Ancylostoma</taxon>
    </lineage>
</organism>
<keyword evidence="1" id="KW-0812">Transmembrane</keyword>
<proteinExistence type="predicted"/>